<organism>
    <name type="scientific">Salmonella phage IKe</name>
    <name type="common">Bacteriophage IKe</name>
    <dbReference type="NCBI Taxonomy" id="10867"/>
    <lineage>
        <taxon>Viruses</taxon>
        <taxon>Monodnaviria</taxon>
        <taxon>Loebvirae</taxon>
        <taxon>Hofneiviricota</taxon>
        <taxon>Faserviricetes</taxon>
        <taxon>Tubulavirales</taxon>
        <taxon>Inoviridae</taxon>
        <taxon>Lineavirus</taxon>
        <taxon>Lineavirus IKe</taxon>
    </lineage>
</organism>
<evidence type="ECO:0000256" key="6">
    <source>
        <dbReference type="ARBA" id="ARBA00022561"/>
    </source>
</evidence>
<evidence type="ECO:0000256" key="9">
    <source>
        <dbReference type="ARBA" id="ARBA00022870"/>
    </source>
</evidence>
<sequence length="53" mass="5696">AEPNAATNYATEAMDSLKTQAIDLISQTWPVVTTVVVAGLVIKLFKKFVSRAS</sequence>
<evidence type="ECO:0000256" key="15">
    <source>
        <dbReference type="ARBA" id="ARBA00031879"/>
    </source>
</evidence>
<evidence type="ECO:0000256" key="11">
    <source>
        <dbReference type="ARBA" id="ARBA00023136"/>
    </source>
</evidence>
<name>Q9T0Q8_BPIKE</name>
<keyword evidence="10 16" id="KW-1133">Transmembrane helix</keyword>
<dbReference type="SUPFAM" id="SSF57987">
    <property type="entry name" value="Inovirus (filamentous phage) major coat protein"/>
    <property type="match status" value="1"/>
</dbReference>
<organismHost>
    <name type="scientific">Escherichia coli</name>
    <dbReference type="NCBI Taxonomy" id="562"/>
</organismHost>
<evidence type="ECO:0000256" key="13">
    <source>
        <dbReference type="ARBA" id="ARBA00029742"/>
    </source>
</evidence>
<dbReference type="InterPro" id="IPR008020">
    <property type="entry name" value="G8P"/>
</dbReference>
<evidence type="ECO:0000256" key="7">
    <source>
        <dbReference type="ARBA" id="ARBA00022692"/>
    </source>
</evidence>
<evidence type="ECO:0000256" key="8">
    <source>
        <dbReference type="ARBA" id="ARBA00022844"/>
    </source>
</evidence>
<keyword evidence="11 16" id="KW-0472">Membrane</keyword>
<comment type="function">
    <text evidence="12">Self assembles to form a helical capsid wrapping up the viral genomic DNA. The capsid displays a filamentous structure with a length of 760-1950 nm and a width of 6-8 nm. The virion assembly and budding take place at the host inner membrane.</text>
</comment>
<evidence type="ECO:0000256" key="12">
    <source>
        <dbReference type="ARBA" id="ARBA00025102"/>
    </source>
</evidence>
<reference key="1">
    <citation type="journal article" date="1992" name="Eur. J. Biochem.">
        <title>Subtilisin removes the surface layer of the phage fd coat.</title>
        <authorList>
            <person name="Schwind P."/>
            <person name="Kramer H."/>
            <person name="Kremser A."/>
            <person name="Ramsberger U."/>
            <person name="Rasched I."/>
        </authorList>
    </citation>
    <scope>PROTEIN SEQUENCE</scope>
</reference>
<evidence type="ECO:0000256" key="3">
    <source>
        <dbReference type="ARBA" id="ARBA00005488"/>
    </source>
</evidence>
<feature type="transmembrane region" description="Helical" evidence="16">
    <location>
        <begin position="24"/>
        <end position="45"/>
    </location>
</feature>
<evidence type="ECO:0000256" key="16">
    <source>
        <dbReference type="SAM" id="Phobius"/>
    </source>
</evidence>
<keyword evidence="6" id="KW-0167">Capsid protein</keyword>
<comment type="similarity">
    <text evidence="3">Belongs to the inovirus capsid protein family.</text>
</comment>
<evidence type="ECO:0000256" key="2">
    <source>
        <dbReference type="ARBA" id="ARBA00004328"/>
    </source>
</evidence>
<proteinExistence type="inferred from homology"/>
<evidence type="ECO:0000256" key="4">
    <source>
        <dbReference type="ARBA" id="ARBA00018057"/>
    </source>
</evidence>
<dbReference type="InterPro" id="IPR023390">
    <property type="entry name" value="Phage_M13_G8P_capsid_dom_sf"/>
</dbReference>
<evidence type="ECO:0000256" key="14">
    <source>
        <dbReference type="ARBA" id="ARBA00031490"/>
    </source>
</evidence>
<dbReference type="GO" id="GO:0033644">
    <property type="term" value="C:host cell membrane"/>
    <property type="evidence" value="ECO:0007669"/>
    <property type="project" value="UniProtKB-SubCell"/>
</dbReference>
<keyword evidence="8" id="KW-0946">Virion</keyword>
<evidence type="ECO:0000256" key="10">
    <source>
        <dbReference type="ARBA" id="ARBA00022989"/>
    </source>
</evidence>
<keyword evidence="5" id="KW-1139">Helical capsid protein</keyword>
<keyword evidence="9" id="KW-1043">Host membrane</keyword>
<protein>
    <recommendedName>
        <fullName evidence="4">Capsid protein G8P</fullName>
    </recommendedName>
    <alternativeName>
        <fullName evidence="15">Coat protein B</fullName>
    </alternativeName>
    <alternativeName>
        <fullName evidence="14">Gene 8 protein</fullName>
    </alternativeName>
    <alternativeName>
        <fullName evidence="13">Major coat protein</fullName>
    </alternativeName>
</protein>
<dbReference type="PIRSF" id="PIRSF004117">
    <property type="entry name" value="Phage_coat_B"/>
    <property type="match status" value="1"/>
</dbReference>
<dbReference type="GO" id="GO:0019029">
    <property type="term" value="C:helical viral capsid"/>
    <property type="evidence" value="ECO:0007669"/>
    <property type="project" value="UniProtKB-KW"/>
</dbReference>
<comment type="subcellular location">
    <subcellularLocation>
        <location evidence="1">Host membrane</location>
        <topology evidence="1">Single-pass type I membrane protein</topology>
    </subcellularLocation>
    <subcellularLocation>
        <location evidence="2">Virion</location>
    </subcellularLocation>
</comment>
<keyword evidence="7 16" id="KW-0812">Transmembrane</keyword>
<evidence type="ECO:0000256" key="1">
    <source>
        <dbReference type="ARBA" id="ARBA00004313"/>
    </source>
</evidence>
<dbReference type="Gene3D" id="1.20.5.80">
    <property type="match status" value="1"/>
</dbReference>
<accession>Q9T0Q8</accession>
<evidence type="ECO:0000256" key="5">
    <source>
        <dbReference type="ARBA" id="ARBA00022497"/>
    </source>
</evidence>
<dbReference type="Pfam" id="PF19199">
    <property type="entry name" value="Phage_coatGP8"/>
    <property type="match status" value="1"/>
</dbReference>